<gene>
    <name evidence="1" type="ORF">DASB73_032420</name>
</gene>
<evidence type="ECO:0000313" key="1">
    <source>
        <dbReference type="EMBL" id="GMM52279.1"/>
    </source>
</evidence>
<dbReference type="Proteomes" id="UP001362899">
    <property type="component" value="Unassembled WGS sequence"/>
</dbReference>
<accession>A0AAV5RP36</accession>
<reference evidence="1 2" key="1">
    <citation type="journal article" date="2023" name="Elife">
        <title>Identification of key yeast species and microbe-microbe interactions impacting larval growth of Drosophila in the wild.</title>
        <authorList>
            <person name="Mure A."/>
            <person name="Sugiura Y."/>
            <person name="Maeda R."/>
            <person name="Honda K."/>
            <person name="Sakurai N."/>
            <person name="Takahashi Y."/>
            <person name="Watada M."/>
            <person name="Katoh T."/>
            <person name="Gotoh A."/>
            <person name="Gotoh Y."/>
            <person name="Taniguchi I."/>
            <person name="Nakamura K."/>
            <person name="Hayashi T."/>
            <person name="Katayama T."/>
            <person name="Uemura T."/>
            <person name="Hattori Y."/>
        </authorList>
    </citation>
    <scope>NUCLEOTIDE SEQUENCE [LARGE SCALE GENOMIC DNA]</scope>
    <source>
        <strain evidence="1 2">SB-73</strain>
    </source>
</reference>
<proteinExistence type="predicted"/>
<sequence length="232" mass="26263">MENDCKIIEDRYYINWEFLYVQQTPTNMKFLAFVALSSVATAQYVKRDECNQAQAQAQFVEDPFQGAQPITATPVAQILMEHTQYPPNEAFAQYAPQPPPQMPPPMGPQVAPQQPWFQESNYPQQPYYGPAYYPSVACTAGRCLGNCLNRIGRAFTTCPCHVLGALTGLGHYEYIRYPIPPNYSYDRQYPRQLDVETQAQFKPQQFSADTPQMGTVYAIPVNHNDQNCAQAA</sequence>
<dbReference type="EMBL" id="BTGC01000008">
    <property type="protein sequence ID" value="GMM52279.1"/>
    <property type="molecule type" value="Genomic_DNA"/>
</dbReference>
<protein>
    <submittedName>
        <fullName evidence="1">Uncharacterized protein</fullName>
    </submittedName>
</protein>
<comment type="caution">
    <text evidence="1">The sequence shown here is derived from an EMBL/GenBank/DDBJ whole genome shotgun (WGS) entry which is preliminary data.</text>
</comment>
<dbReference type="AlphaFoldDB" id="A0AAV5RP36"/>
<organism evidence="1 2">
    <name type="scientific">Starmerella bacillaris</name>
    <name type="common">Yeast</name>
    <name type="synonym">Candida zemplinina</name>
    <dbReference type="NCBI Taxonomy" id="1247836"/>
    <lineage>
        <taxon>Eukaryota</taxon>
        <taxon>Fungi</taxon>
        <taxon>Dikarya</taxon>
        <taxon>Ascomycota</taxon>
        <taxon>Saccharomycotina</taxon>
        <taxon>Dipodascomycetes</taxon>
        <taxon>Dipodascales</taxon>
        <taxon>Trichomonascaceae</taxon>
        <taxon>Starmerella</taxon>
    </lineage>
</organism>
<keyword evidence="2" id="KW-1185">Reference proteome</keyword>
<name>A0AAV5RP36_STABA</name>
<evidence type="ECO:0000313" key="2">
    <source>
        <dbReference type="Proteomes" id="UP001362899"/>
    </source>
</evidence>